<reference evidence="1 2" key="1">
    <citation type="submission" date="2016-01" db="EMBL/GenBank/DDBJ databases">
        <authorList>
            <person name="Regsiter A."/>
            <person name="william w."/>
        </authorList>
    </citation>
    <scope>NUCLEOTIDE SEQUENCE [LARGE SCALE GENOMIC DNA]</scope>
    <source>
        <strain evidence="1 2">B6</strain>
    </source>
</reference>
<proteinExistence type="predicted"/>
<accession>A0A822V2A3</accession>
<evidence type="ECO:0000313" key="2">
    <source>
        <dbReference type="Proteomes" id="UP000192074"/>
    </source>
</evidence>
<dbReference type="AlphaFoldDB" id="A0A822V2A3"/>
<comment type="caution">
    <text evidence="1">The sequence shown here is derived from an EMBL/GenBank/DDBJ whole genome shotgun (WGS) entry which is preliminary data.</text>
</comment>
<dbReference type="PROSITE" id="PS51257">
    <property type="entry name" value="PROKAR_LIPOPROTEIN"/>
    <property type="match status" value="1"/>
</dbReference>
<dbReference type="RefSeq" id="WP_060725215.1">
    <property type="nucleotide sequence ID" value="NZ_LMVK01000034.1"/>
</dbReference>
<name>A0A822V2A3_AGRTU</name>
<organism evidence="1 2">
    <name type="scientific">Agrobacterium tumefaciens str. B6</name>
    <dbReference type="NCBI Taxonomy" id="1183423"/>
    <lineage>
        <taxon>Bacteria</taxon>
        <taxon>Pseudomonadati</taxon>
        <taxon>Pseudomonadota</taxon>
        <taxon>Alphaproteobacteria</taxon>
        <taxon>Hyphomicrobiales</taxon>
        <taxon>Rhizobiaceae</taxon>
        <taxon>Rhizobium/Agrobacterium group</taxon>
        <taxon>Agrobacterium</taxon>
        <taxon>Agrobacterium tumefaciens complex</taxon>
    </lineage>
</organism>
<gene>
    <name evidence="1" type="ORF">AGR4A_Cc250020</name>
</gene>
<evidence type="ECO:0000313" key="1">
    <source>
        <dbReference type="EMBL" id="CVI17249.1"/>
    </source>
</evidence>
<protein>
    <recommendedName>
        <fullName evidence="3">Lipoprotein</fullName>
    </recommendedName>
</protein>
<sequence length="109" mass="11853">MKIKAIIAVSVSVLILSGCQTNPSFERDQEVIGGSPAVKRRAVQNCYETTKKKSKSSKIAVAEAMNVSPNSNVDMIFCTRLIDAIASKRITYNDLDSGSPAFIRAMQAR</sequence>
<evidence type="ECO:0008006" key="3">
    <source>
        <dbReference type="Google" id="ProtNLM"/>
    </source>
</evidence>
<dbReference type="EMBL" id="FCNL01000018">
    <property type="protein sequence ID" value="CVI17249.1"/>
    <property type="molecule type" value="Genomic_DNA"/>
</dbReference>
<dbReference type="Proteomes" id="UP000192074">
    <property type="component" value="Unassembled WGS sequence"/>
</dbReference>